<feature type="non-terminal residue" evidence="2">
    <location>
        <position position="1"/>
    </location>
</feature>
<evidence type="ECO:0000313" key="2">
    <source>
        <dbReference type="EMBL" id="CAG8709009.1"/>
    </source>
</evidence>
<organism evidence="2 3">
    <name type="scientific">Dentiscutata erythropus</name>
    <dbReference type="NCBI Taxonomy" id="1348616"/>
    <lineage>
        <taxon>Eukaryota</taxon>
        <taxon>Fungi</taxon>
        <taxon>Fungi incertae sedis</taxon>
        <taxon>Mucoromycota</taxon>
        <taxon>Glomeromycotina</taxon>
        <taxon>Glomeromycetes</taxon>
        <taxon>Diversisporales</taxon>
        <taxon>Gigasporaceae</taxon>
        <taxon>Dentiscutata</taxon>
    </lineage>
</organism>
<evidence type="ECO:0000256" key="1">
    <source>
        <dbReference type="SAM" id="SignalP"/>
    </source>
</evidence>
<gene>
    <name evidence="2" type="ORF">DERYTH_LOCUS13459</name>
</gene>
<evidence type="ECO:0000313" key="3">
    <source>
        <dbReference type="Proteomes" id="UP000789405"/>
    </source>
</evidence>
<dbReference type="AlphaFoldDB" id="A0A9N9HWE0"/>
<proteinExistence type="predicted"/>
<comment type="caution">
    <text evidence="2">The sequence shown here is derived from an EMBL/GenBank/DDBJ whole genome shotgun (WGS) entry which is preliminary data.</text>
</comment>
<name>A0A9N9HWE0_9GLOM</name>
<keyword evidence="3" id="KW-1185">Reference proteome</keyword>
<feature type="signal peptide" evidence="1">
    <location>
        <begin position="1"/>
        <end position="21"/>
    </location>
</feature>
<dbReference type="OrthoDB" id="2366364at2759"/>
<sequence length="207" mass="24118">MKFLNLFFVCFLLSFSQTSFATQCFPTNGGVGPSMPFFRIIKPSADSYSMNEPLFVNWTGFRIDDNPNLLIQLWSGDINIKNYSEAVYYKNSSVNWINWITPDENSSGLCIRIFRGDNPCIYGIGPVRPSFKISKPSLDRYRVGTPLKVSWDGFLIKDNQLWENDTYKTSYRKRVFYDKRSITWITPNFPGGNYVIRIFEKNNRCIR</sequence>
<protein>
    <submittedName>
        <fullName evidence="2">894_t:CDS:1</fullName>
    </submittedName>
</protein>
<dbReference type="EMBL" id="CAJVPY010009468">
    <property type="protein sequence ID" value="CAG8709009.1"/>
    <property type="molecule type" value="Genomic_DNA"/>
</dbReference>
<feature type="chain" id="PRO_5040184453" evidence="1">
    <location>
        <begin position="22"/>
        <end position="207"/>
    </location>
</feature>
<reference evidence="2" key="1">
    <citation type="submission" date="2021-06" db="EMBL/GenBank/DDBJ databases">
        <authorList>
            <person name="Kallberg Y."/>
            <person name="Tangrot J."/>
            <person name="Rosling A."/>
        </authorList>
    </citation>
    <scope>NUCLEOTIDE SEQUENCE</scope>
    <source>
        <strain evidence="2">MA453B</strain>
    </source>
</reference>
<accession>A0A9N9HWE0</accession>
<dbReference type="Proteomes" id="UP000789405">
    <property type="component" value="Unassembled WGS sequence"/>
</dbReference>
<keyword evidence="1" id="KW-0732">Signal</keyword>